<reference evidence="2" key="1">
    <citation type="journal article" date="2017" name="Science">
        <title>Giant viruses with an expanded complement of translation system components.</title>
        <authorList>
            <person name="Schulz F."/>
            <person name="Yutin N."/>
            <person name="Ivanova N.N."/>
            <person name="Ortega D.R."/>
            <person name="Lee T.K."/>
            <person name="Vierheilig J."/>
            <person name="Daims H."/>
            <person name="Horn M."/>
            <person name="Wagner M."/>
            <person name="Jensen G.J."/>
            <person name="Kyrpides N.C."/>
            <person name="Koonin E.V."/>
            <person name="Woyke T."/>
        </authorList>
    </citation>
    <scope>NUCLEOTIDE SEQUENCE</scope>
    <source>
        <strain evidence="2">CTV1</strain>
    </source>
</reference>
<accession>A0A1V0S8V2</accession>
<evidence type="ECO:0000256" key="1">
    <source>
        <dbReference type="SAM" id="Coils"/>
    </source>
</evidence>
<dbReference type="EMBL" id="KY684083">
    <property type="protein sequence ID" value="ARF08134.1"/>
    <property type="molecule type" value="Genomic_DNA"/>
</dbReference>
<sequence>MNQNDIDNWLYNLKELSKNNDFIDDVINLFDSIDKNISKKYWLVIDRKDVTLYDSLDAISSRKNVLIALDTEFQSVFLEINGLTSNKGKTSLVRELGMMFFIKVNYEWILIGSMLLNFPSLFLNNLINTEYMNLNLPDYLTVSDETLEEIKNRIQNMKIIKTYNNLKKQIEEIKNMNIDQDQKRMILNNKFKELNNINTHEIVFNGLDDIDKQLFTEVQNLYWNDYLVKKRTLDENEIKIFLDTLNKVISKSCIIVKSNMDLLVLNNSVKFFLNPQINILIDNTFMNPLGKIYDIDVFMGIFARRTRGTKGDNIFTGSSLKDMFNTSYNNSLSVLHSDSKLNVINKIFNKVKSHNPLSDAYMTFYVAVYINMIVIHSLLDGNINNMKGGSNKYQKYKSKYINLKKKISLST</sequence>
<protein>
    <submittedName>
        <fullName evidence="2">Uncharacterized protein</fullName>
    </submittedName>
</protein>
<feature type="coiled-coil region" evidence="1">
    <location>
        <begin position="156"/>
        <end position="183"/>
    </location>
</feature>
<keyword evidence="1" id="KW-0175">Coiled coil</keyword>
<evidence type="ECO:0000313" key="2">
    <source>
        <dbReference type="EMBL" id="ARF08134.1"/>
    </source>
</evidence>
<organism evidence="2">
    <name type="scientific">Catovirus CTV1</name>
    <dbReference type="NCBI Taxonomy" id="1977631"/>
    <lineage>
        <taxon>Viruses</taxon>
        <taxon>Varidnaviria</taxon>
        <taxon>Bamfordvirae</taxon>
        <taxon>Nucleocytoviricota</taxon>
        <taxon>Megaviricetes</taxon>
        <taxon>Imitervirales</taxon>
        <taxon>Mimiviridae</taxon>
        <taxon>Klosneuvirinae</taxon>
        <taxon>Catovirus</taxon>
    </lineage>
</organism>
<proteinExistence type="predicted"/>
<gene>
    <name evidence="2" type="ORF">Catovirus_1_184</name>
</gene>
<name>A0A1V0S8V2_9VIRU</name>